<organism evidence="1 2">
    <name type="scientific">Draconibacterium orientale</name>
    <dbReference type="NCBI Taxonomy" id="1168034"/>
    <lineage>
        <taxon>Bacteria</taxon>
        <taxon>Pseudomonadati</taxon>
        <taxon>Bacteroidota</taxon>
        <taxon>Bacteroidia</taxon>
        <taxon>Marinilabiliales</taxon>
        <taxon>Prolixibacteraceae</taxon>
        <taxon>Draconibacterium</taxon>
    </lineage>
</organism>
<name>A0ABN4D6A4_9BACT</name>
<dbReference type="RefSeq" id="WP_139178276.1">
    <property type="nucleotide sequence ID" value="NZ_FOHT01000052.1"/>
</dbReference>
<keyword evidence="2" id="KW-1185">Reference proteome</keyword>
<protein>
    <submittedName>
        <fullName evidence="1">Uncharacterized protein</fullName>
    </submittedName>
</protein>
<accession>A0ABN4D6A4</accession>
<reference evidence="1 2" key="1">
    <citation type="submission" date="2014-03" db="EMBL/GenBank/DDBJ databases">
        <title>Complete genome sequence of a deeply braunched marine Bacteroidia bacterium Draconibacterium orientale type strain FH5T.</title>
        <authorList>
            <person name="Li X."/>
            <person name="Wang X."/>
            <person name="Xie Z."/>
            <person name="Du Z."/>
            <person name="Chen G."/>
        </authorList>
    </citation>
    <scope>NUCLEOTIDE SEQUENCE [LARGE SCALE GENOMIC DNA]</scope>
    <source>
        <strain evidence="1 2">FH5</strain>
    </source>
</reference>
<dbReference type="EMBL" id="CP007451">
    <property type="protein sequence ID" value="AHW61419.1"/>
    <property type="molecule type" value="Genomic_DNA"/>
</dbReference>
<gene>
    <name evidence="1" type="ORF">FH5T_00540</name>
</gene>
<evidence type="ECO:0000313" key="1">
    <source>
        <dbReference type="EMBL" id="AHW61419.1"/>
    </source>
</evidence>
<dbReference type="Proteomes" id="UP000023772">
    <property type="component" value="Chromosome"/>
</dbReference>
<sequence length="237" mass="27375">MKTLSMIELTRGTGISQYLSSFAMIERENLIILDTNKHSILECLLGITPTLEETNKYAKFNYFNNKNFYELEIFFCRFHNLYIRSLQFPEKPGIQLIKNVIAYIKSLNSLKNCNYLIVYFPFGNYLNEIKQIISGSDYSVVFSEGKPLIETELKSYLETAPESRKRLGFVYTKTEENCENIIESESIHHKPLGILPYNLLIQNATINHKVVLEIDEGNCHGNTIKEVWNKIKGKVAV</sequence>
<proteinExistence type="predicted"/>
<evidence type="ECO:0000313" key="2">
    <source>
        <dbReference type="Proteomes" id="UP000023772"/>
    </source>
</evidence>